<dbReference type="GO" id="GO:0003700">
    <property type="term" value="F:DNA-binding transcription factor activity"/>
    <property type="evidence" value="ECO:0007669"/>
    <property type="project" value="TreeGrafter"/>
</dbReference>
<dbReference type="InterPro" id="IPR010982">
    <property type="entry name" value="Lambda_DNA-bd_dom_sf"/>
</dbReference>
<dbReference type="PANTHER" id="PTHR46797">
    <property type="entry name" value="HTH-TYPE TRANSCRIPTIONAL REGULATOR"/>
    <property type="match status" value="1"/>
</dbReference>
<evidence type="ECO:0000313" key="4">
    <source>
        <dbReference type="Proteomes" id="UP000317778"/>
    </source>
</evidence>
<reference evidence="3 4" key="1">
    <citation type="submission" date="2017-06" db="EMBL/GenBank/DDBJ databases">
        <title>Novel microbial phyla capable of carbon fixation and sulfur reduction in deep-sea sediments.</title>
        <authorList>
            <person name="Huang J."/>
            <person name="Baker B."/>
            <person name="Wang Y."/>
        </authorList>
    </citation>
    <scope>NUCLEOTIDE SEQUENCE [LARGE SCALE GENOMIC DNA]</scope>
    <source>
        <strain evidence="3">B3_TA06</strain>
    </source>
</reference>
<name>A0A532V7C4_UNCT6</name>
<comment type="caution">
    <text evidence="3">The sequence shown here is derived from an EMBL/GenBank/DDBJ whole genome shotgun (WGS) entry which is preliminary data.</text>
</comment>
<evidence type="ECO:0000313" key="3">
    <source>
        <dbReference type="EMBL" id="TKJ43103.1"/>
    </source>
</evidence>
<dbReference type="EMBL" id="NJBO01000006">
    <property type="protein sequence ID" value="TKJ43103.1"/>
    <property type="molecule type" value="Genomic_DNA"/>
</dbReference>
<dbReference type="InterPro" id="IPR050807">
    <property type="entry name" value="TransReg_Diox_bact_type"/>
</dbReference>
<evidence type="ECO:0000259" key="2">
    <source>
        <dbReference type="PROSITE" id="PS50943"/>
    </source>
</evidence>
<dbReference type="Pfam" id="PF01381">
    <property type="entry name" value="HTH_3"/>
    <property type="match status" value="1"/>
</dbReference>
<keyword evidence="1" id="KW-0238">DNA-binding</keyword>
<gene>
    <name evidence="3" type="ORF">CEE36_04970</name>
</gene>
<sequence length="127" mass="14367">MLGCLVYSSDMKKDDVALVKRIGVEIRSRRKALGWSQEKLAEEADLNPKYLSEIERFLSNPSATILNRIAVALKTSPNDLLDFSPSGETSHDPRVLFEKLLDSLKGKPKLQMELLKRLLDETARLLK</sequence>
<evidence type="ECO:0000256" key="1">
    <source>
        <dbReference type="ARBA" id="ARBA00023125"/>
    </source>
</evidence>
<proteinExistence type="predicted"/>
<feature type="domain" description="HTH cro/C1-type" evidence="2">
    <location>
        <begin position="26"/>
        <end position="80"/>
    </location>
</feature>
<protein>
    <recommendedName>
        <fullName evidence="2">HTH cro/C1-type domain-containing protein</fullName>
    </recommendedName>
</protein>
<organism evidence="3 4">
    <name type="scientific">candidate division TA06 bacterium B3_TA06</name>
    <dbReference type="NCBI Taxonomy" id="2012487"/>
    <lineage>
        <taxon>Bacteria</taxon>
        <taxon>Bacteria division TA06</taxon>
    </lineage>
</organism>
<dbReference type="InterPro" id="IPR001387">
    <property type="entry name" value="Cro/C1-type_HTH"/>
</dbReference>
<dbReference type="GO" id="GO:0005829">
    <property type="term" value="C:cytosol"/>
    <property type="evidence" value="ECO:0007669"/>
    <property type="project" value="TreeGrafter"/>
</dbReference>
<dbReference type="CDD" id="cd00093">
    <property type="entry name" value="HTH_XRE"/>
    <property type="match status" value="1"/>
</dbReference>
<dbReference type="PROSITE" id="PS50943">
    <property type="entry name" value="HTH_CROC1"/>
    <property type="match status" value="1"/>
</dbReference>
<dbReference type="SMART" id="SM00530">
    <property type="entry name" value="HTH_XRE"/>
    <property type="match status" value="1"/>
</dbReference>
<dbReference type="AlphaFoldDB" id="A0A532V7C4"/>
<accession>A0A532V7C4</accession>
<dbReference type="Proteomes" id="UP000317778">
    <property type="component" value="Unassembled WGS sequence"/>
</dbReference>
<dbReference type="GO" id="GO:0003677">
    <property type="term" value="F:DNA binding"/>
    <property type="evidence" value="ECO:0007669"/>
    <property type="project" value="UniProtKB-KW"/>
</dbReference>
<dbReference type="PANTHER" id="PTHR46797:SF1">
    <property type="entry name" value="METHYLPHOSPHONATE SYNTHASE"/>
    <property type="match status" value="1"/>
</dbReference>
<dbReference type="SUPFAM" id="SSF47413">
    <property type="entry name" value="lambda repressor-like DNA-binding domains"/>
    <property type="match status" value="1"/>
</dbReference>
<dbReference type="Gene3D" id="1.10.260.40">
    <property type="entry name" value="lambda repressor-like DNA-binding domains"/>
    <property type="match status" value="1"/>
</dbReference>